<evidence type="ECO:0008006" key="5">
    <source>
        <dbReference type="Google" id="ProtNLM"/>
    </source>
</evidence>
<comment type="caution">
    <text evidence="3">The sequence shown here is derived from an EMBL/GenBank/DDBJ whole genome shotgun (WGS) entry which is preliminary data.</text>
</comment>
<dbReference type="Proteomes" id="UP000598996">
    <property type="component" value="Unassembled WGS sequence"/>
</dbReference>
<keyword evidence="2" id="KW-0472">Membrane</keyword>
<proteinExistence type="predicted"/>
<accession>A0ABS1VVK3</accession>
<sequence length="230" mass="25024">MAVASGALGSVIGVATNLYSSEFRAGLENIGDLNTTLVSGVVTAVVAGGTTAGFYRWSIKRRQQLTVTDGTIAIQPGVKDFTDRPIDEKVIGRDLHYLEAKRDSTDLIVFLHGLGLDAFDFRPYMVESRYHCVALTFYGFNDIEKDDDHYGVISLESHMALLAYALDRLHRRSCSSFSGRPRSSMSSATSASISTRSWTRTSLRCSGTPPRSCRSGTSSHPHSSSTTWAG</sequence>
<feature type="transmembrane region" description="Helical" evidence="2">
    <location>
        <begin position="36"/>
        <end position="55"/>
    </location>
</feature>
<dbReference type="InterPro" id="IPR029058">
    <property type="entry name" value="AB_hydrolase_fold"/>
</dbReference>
<dbReference type="EMBL" id="JAENHO010000009">
    <property type="protein sequence ID" value="MBL7258516.1"/>
    <property type="molecule type" value="Genomic_DNA"/>
</dbReference>
<evidence type="ECO:0000256" key="2">
    <source>
        <dbReference type="SAM" id="Phobius"/>
    </source>
</evidence>
<reference evidence="3 4" key="1">
    <citation type="submission" date="2021-01" db="EMBL/GenBank/DDBJ databases">
        <title>Actinoplanes sp. nov. LDG1-01 isolated from lichen.</title>
        <authorList>
            <person name="Saeng-In P."/>
            <person name="Phongsopitanun W."/>
            <person name="Kanchanasin P."/>
            <person name="Yuki M."/>
            <person name="Kudo T."/>
            <person name="Ohkuma M."/>
            <person name="Tanasupawat S."/>
        </authorList>
    </citation>
    <scope>NUCLEOTIDE SEQUENCE [LARGE SCALE GENOMIC DNA]</scope>
    <source>
        <strain evidence="3 4">LDG1-01</strain>
    </source>
</reference>
<feature type="region of interest" description="Disordered" evidence="1">
    <location>
        <begin position="176"/>
        <end position="230"/>
    </location>
</feature>
<evidence type="ECO:0000313" key="3">
    <source>
        <dbReference type="EMBL" id="MBL7258516.1"/>
    </source>
</evidence>
<feature type="compositionally biased region" description="Low complexity" evidence="1">
    <location>
        <begin position="215"/>
        <end position="230"/>
    </location>
</feature>
<keyword evidence="2" id="KW-1133">Transmembrane helix</keyword>
<keyword evidence="4" id="KW-1185">Reference proteome</keyword>
<keyword evidence="2" id="KW-0812">Transmembrane</keyword>
<gene>
    <name evidence="3" type="ORF">JKJ07_29815</name>
</gene>
<evidence type="ECO:0000256" key="1">
    <source>
        <dbReference type="SAM" id="MobiDB-lite"/>
    </source>
</evidence>
<dbReference type="RefSeq" id="WP_202995190.1">
    <property type="nucleotide sequence ID" value="NZ_JAENHO010000009.1"/>
</dbReference>
<feature type="compositionally biased region" description="Low complexity" evidence="1">
    <location>
        <begin position="176"/>
        <end position="206"/>
    </location>
</feature>
<evidence type="ECO:0000313" key="4">
    <source>
        <dbReference type="Proteomes" id="UP000598996"/>
    </source>
</evidence>
<dbReference type="SUPFAM" id="SSF53474">
    <property type="entry name" value="alpha/beta-Hydrolases"/>
    <property type="match status" value="1"/>
</dbReference>
<dbReference type="Gene3D" id="3.40.50.1820">
    <property type="entry name" value="alpha/beta hydrolase"/>
    <property type="match status" value="1"/>
</dbReference>
<organism evidence="3 4">
    <name type="scientific">Paractinoplanes lichenicola</name>
    <dbReference type="NCBI Taxonomy" id="2802976"/>
    <lineage>
        <taxon>Bacteria</taxon>
        <taxon>Bacillati</taxon>
        <taxon>Actinomycetota</taxon>
        <taxon>Actinomycetes</taxon>
        <taxon>Micromonosporales</taxon>
        <taxon>Micromonosporaceae</taxon>
        <taxon>Paractinoplanes</taxon>
    </lineage>
</organism>
<name>A0ABS1VVK3_9ACTN</name>
<protein>
    <recommendedName>
        <fullName evidence="5">Alpha/beta hydrolase</fullName>
    </recommendedName>
</protein>